<dbReference type="InterPro" id="IPR017853">
    <property type="entry name" value="GH"/>
</dbReference>
<dbReference type="PANTHER" id="PTHR31451:SF40">
    <property type="entry name" value="GLYCOSIDE HYDROLASE FAMILY 5 DOMAIN-CONTAINING PROTEIN"/>
    <property type="match status" value="1"/>
</dbReference>
<dbReference type="PANTHER" id="PTHR31451">
    <property type="match status" value="1"/>
</dbReference>
<proteinExistence type="inferred from homology"/>
<evidence type="ECO:0000256" key="1">
    <source>
        <dbReference type="ARBA" id="ARBA00001678"/>
    </source>
</evidence>
<dbReference type="Pfam" id="PF26410">
    <property type="entry name" value="GH5_mannosidase"/>
    <property type="match status" value="2"/>
</dbReference>
<evidence type="ECO:0000313" key="8">
    <source>
        <dbReference type="Proteomes" id="UP000789706"/>
    </source>
</evidence>
<evidence type="ECO:0000256" key="4">
    <source>
        <dbReference type="ARBA" id="ARBA00022801"/>
    </source>
</evidence>
<accession>A0A9N9B2W6</accession>
<evidence type="ECO:0000259" key="6">
    <source>
        <dbReference type="Pfam" id="PF26410"/>
    </source>
</evidence>
<dbReference type="Proteomes" id="UP000789706">
    <property type="component" value="Unassembled WGS sequence"/>
</dbReference>
<dbReference type="GO" id="GO:0016985">
    <property type="term" value="F:mannan endo-1,4-beta-mannosidase activity"/>
    <property type="evidence" value="ECO:0007669"/>
    <property type="project" value="UniProtKB-EC"/>
</dbReference>
<feature type="domain" description="Glycoside hydrolase family 5" evidence="6">
    <location>
        <begin position="181"/>
        <end position="294"/>
    </location>
</feature>
<comment type="catalytic activity">
    <reaction evidence="1">
        <text>Random hydrolysis of (1-&gt;4)-beta-D-mannosidic linkages in mannans, galactomannans and glucomannans.</text>
        <dbReference type="EC" id="3.2.1.78"/>
    </reaction>
</comment>
<evidence type="ECO:0000256" key="3">
    <source>
        <dbReference type="ARBA" id="ARBA00012706"/>
    </source>
</evidence>
<sequence>MARKIQTVNDAMRIFEACRQGILQRTTRRLLEKEKEELRSGQVLWSPSRIIKDFLVYRELSTRDRSVKRDEPIDEGLRRRVQAEGLKVHQCSKGTFILRNNGFLKKTISIKFNGTYQHMIIYEDGIDVETDELLPPQAFEELRFIQPGFNNNPFDDLMSSINYNQDTIITTGTEENESSKFAKVDNNGTGFILNDKPFYIVGANYWQAMNLGMSNKGEEREGGNRSRVIKDLTTLKKYGINCIRIMAGTEGPPGEPQRMYPALMNYPGEYDEKVFQGLDWFLDQLRNFEMTAIMGSKDFTEFEKYAARFYSDPKILEICQNYYLNHVKTVVNRKNTINDSSAGYIKSLDSNHLVTTGSESKNGEEWFVTMHKSKNIDFSCAHVWVENWGYYNSDDSSIENYQIAENFMLNFLQNVSDWSINILHKPIILEEYGK</sequence>
<evidence type="ECO:0000313" key="7">
    <source>
        <dbReference type="EMBL" id="CAG8553729.1"/>
    </source>
</evidence>
<dbReference type="EMBL" id="CAJVPK010000843">
    <property type="protein sequence ID" value="CAG8553729.1"/>
    <property type="molecule type" value="Genomic_DNA"/>
</dbReference>
<evidence type="ECO:0000256" key="5">
    <source>
        <dbReference type="ARBA" id="ARBA00023295"/>
    </source>
</evidence>
<evidence type="ECO:0000256" key="2">
    <source>
        <dbReference type="ARBA" id="ARBA00005641"/>
    </source>
</evidence>
<feature type="domain" description="Glycoside hydrolase family 5" evidence="6">
    <location>
        <begin position="340"/>
        <end position="433"/>
    </location>
</feature>
<reference evidence="7" key="1">
    <citation type="submission" date="2021-06" db="EMBL/GenBank/DDBJ databases">
        <authorList>
            <person name="Kallberg Y."/>
            <person name="Tangrot J."/>
            <person name="Rosling A."/>
        </authorList>
    </citation>
    <scope>NUCLEOTIDE SEQUENCE</scope>
    <source>
        <strain evidence="7">AZ414A</strain>
    </source>
</reference>
<dbReference type="Gene3D" id="3.20.20.80">
    <property type="entry name" value="Glycosidases"/>
    <property type="match status" value="2"/>
</dbReference>
<dbReference type="InterPro" id="IPR045053">
    <property type="entry name" value="MAN-like"/>
</dbReference>
<dbReference type="AlphaFoldDB" id="A0A9N9B2W6"/>
<keyword evidence="8" id="KW-1185">Reference proteome</keyword>
<dbReference type="OrthoDB" id="406631at2759"/>
<comment type="caution">
    <text evidence="7">The sequence shown here is derived from an EMBL/GenBank/DDBJ whole genome shotgun (WGS) entry which is preliminary data.</text>
</comment>
<organism evidence="7 8">
    <name type="scientific">Diversispora eburnea</name>
    <dbReference type="NCBI Taxonomy" id="1213867"/>
    <lineage>
        <taxon>Eukaryota</taxon>
        <taxon>Fungi</taxon>
        <taxon>Fungi incertae sedis</taxon>
        <taxon>Mucoromycota</taxon>
        <taxon>Glomeromycotina</taxon>
        <taxon>Glomeromycetes</taxon>
        <taxon>Diversisporales</taxon>
        <taxon>Diversisporaceae</taxon>
        <taxon>Diversispora</taxon>
    </lineage>
</organism>
<keyword evidence="4" id="KW-0378">Hydrolase</keyword>
<dbReference type="InterPro" id="IPR001547">
    <property type="entry name" value="Glyco_hydro_5"/>
</dbReference>
<name>A0A9N9B2W6_9GLOM</name>
<keyword evidence="5" id="KW-0326">Glycosidase</keyword>
<dbReference type="Pfam" id="PF09729">
    <property type="entry name" value="Gti1_Pac2"/>
    <property type="match status" value="1"/>
</dbReference>
<protein>
    <recommendedName>
        <fullName evidence="3">mannan endo-1,4-beta-mannosidase</fullName>
        <ecNumber evidence="3">3.2.1.78</ecNumber>
    </recommendedName>
</protein>
<gene>
    <name evidence="7" type="ORF">DEBURN_LOCUS7231</name>
</gene>
<comment type="similarity">
    <text evidence="2">Belongs to the glycosyl hydrolase 5 (cellulase A) family.</text>
</comment>
<dbReference type="InterPro" id="IPR018608">
    <property type="entry name" value="Gti1/Pac2"/>
</dbReference>
<dbReference type="EC" id="3.2.1.78" evidence="3"/>
<dbReference type="SUPFAM" id="SSF51445">
    <property type="entry name" value="(Trans)glycosidases"/>
    <property type="match status" value="1"/>
</dbReference>